<sequence length="241" mass="27116">MDNRFEKFCVTLAAATLSAPWSAEGDFQYGPAGTKKHSSDVMISHDGVIKIIGECKSKKMKIDIRLSPRPVRDHLEQVRDISDGIVQLWLFARDLREGNVNKDGAEYEPDNNLTGALITLEEWADHNHVFIAECLREANEINNSRAGTPKHVEPQDRIEVCIISGSQFEDMLWKVPTEELQKYLGEFASYQSSGIGPGFKYSGTLDRKLRDKHPLADHLDQILPLMQVVKDQAEAARKLAN</sequence>
<evidence type="ECO:0000313" key="1">
    <source>
        <dbReference type="EMBL" id="GGG69075.1"/>
    </source>
</evidence>
<dbReference type="EMBL" id="BMJV01000002">
    <property type="protein sequence ID" value="GGG69075.1"/>
    <property type="molecule type" value="Genomic_DNA"/>
</dbReference>
<name>A0A8J2ZJ52_9RHOB</name>
<evidence type="ECO:0008006" key="3">
    <source>
        <dbReference type="Google" id="ProtNLM"/>
    </source>
</evidence>
<proteinExistence type="predicted"/>
<comment type="caution">
    <text evidence="1">The sequence shown here is derived from an EMBL/GenBank/DDBJ whole genome shotgun (WGS) entry which is preliminary data.</text>
</comment>
<dbReference type="AlphaFoldDB" id="A0A8J2ZJ52"/>
<evidence type="ECO:0000313" key="2">
    <source>
        <dbReference type="Proteomes" id="UP000617145"/>
    </source>
</evidence>
<reference evidence="1" key="2">
    <citation type="submission" date="2020-09" db="EMBL/GenBank/DDBJ databases">
        <authorList>
            <person name="Sun Q."/>
            <person name="Zhou Y."/>
        </authorList>
    </citation>
    <scope>NUCLEOTIDE SEQUENCE</scope>
    <source>
        <strain evidence="1">CGMCC 1.15762</strain>
    </source>
</reference>
<protein>
    <recommendedName>
        <fullName evidence="3">Restriction endonuclease</fullName>
    </recommendedName>
</protein>
<gene>
    <name evidence="1" type="ORF">GCM10011415_15510</name>
</gene>
<organism evidence="1 2">
    <name type="scientific">Salipiger pallidus</name>
    <dbReference type="NCBI Taxonomy" id="1775170"/>
    <lineage>
        <taxon>Bacteria</taxon>
        <taxon>Pseudomonadati</taxon>
        <taxon>Pseudomonadota</taxon>
        <taxon>Alphaproteobacteria</taxon>
        <taxon>Rhodobacterales</taxon>
        <taxon>Roseobacteraceae</taxon>
        <taxon>Salipiger</taxon>
    </lineage>
</organism>
<keyword evidence="2" id="KW-1185">Reference proteome</keyword>
<accession>A0A8J2ZJ52</accession>
<reference evidence="1" key="1">
    <citation type="journal article" date="2014" name="Int. J. Syst. Evol. Microbiol.">
        <title>Complete genome sequence of Corynebacterium casei LMG S-19264T (=DSM 44701T), isolated from a smear-ripened cheese.</title>
        <authorList>
            <consortium name="US DOE Joint Genome Institute (JGI-PGF)"/>
            <person name="Walter F."/>
            <person name="Albersmeier A."/>
            <person name="Kalinowski J."/>
            <person name="Ruckert C."/>
        </authorList>
    </citation>
    <scope>NUCLEOTIDE SEQUENCE</scope>
    <source>
        <strain evidence="1">CGMCC 1.15762</strain>
    </source>
</reference>
<dbReference type="Proteomes" id="UP000617145">
    <property type="component" value="Unassembled WGS sequence"/>
</dbReference>